<accession>A0A6M3J211</accession>
<protein>
    <submittedName>
        <fullName evidence="1">Uncharacterized protein</fullName>
    </submittedName>
</protein>
<proteinExistence type="predicted"/>
<dbReference type="AlphaFoldDB" id="A0A6M3J211"/>
<dbReference type="SUPFAM" id="SSF144020">
    <property type="entry name" value="FdhE-like"/>
    <property type="match status" value="1"/>
</dbReference>
<reference evidence="1" key="1">
    <citation type="submission" date="2020-03" db="EMBL/GenBank/DDBJ databases">
        <title>The deep terrestrial virosphere.</title>
        <authorList>
            <person name="Holmfeldt K."/>
            <person name="Nilsson E."/>
            <person name="Simone D."/>
            <person name="Lopez-Fernandez M."/>
            <person name="Wu X."/>
            <person name="de Brujin I."/>
            <person name="Lundin D."/>
            <person name="Andersson A."/>
            <person name="Bertilsson S."/>
            <person name="Dopson M."/>
        </authorList>
    </citation>
    <scope>NUCLEOTIDE SEQUENCE</scope>
    <source>
        <strain evidence="1">MM415B00565</strain>
    </source>
</reference>
<evidence type="ECO:0000313" key="1">
    <source>
        <dbReference type="EMBL" id="QJA63966.1"/>
    </source>
</evidence>
<gene>
    <name evidence="1" type="ORF">MM415B00565_0050</name>
</gene>
<dbReference type="EMBL" id="MT141509">
    <property type="protein sequence ID" value="QJA63966.1"/>
    <property type="molecule type" value="Genomic_DNA"/>
</dbReference>
<sequence length="45" mass="5486">MEAKVKCPECNSPDTRKYGVVWRDRKKVQGYQCKRCGRYFREEEK</sequence>
<dbReference type="InterPro" id="IPR024064">
    <property type="entry name" value="FdhE-like_sf"/>
</dbReference>
<organism evidence="1">
    <name type="scientific">viral metagenome</name>
    <dbReference type="NCBI Taxonomy" id="1070528"/>
    <lineage>
        <taxon>unclassified sequences</taxon>
        <taxon>metagenomes</taxon>
        <taxon>organismal metagenomes</taxon>
    </lineage>
</organism>
<name>A0A6M3J211_9ZZZZ</name>